<keyword evidence="6" id="KW-0238">DNA-binding</keyword>
<comment type="caution">
    <text evidence="12">The sequence shown here is derived from an EMBL/GenBank/DDBJ whole genome shotgun (WGS) entry which is preliminary data.</text>
</comment>
<gene>
    <name evidence="12" type="ORF">KI659_10440</name>
</gene>
<sequence>MEEKPLEVIERWFAQKGWKPFPFQYETWEAYLNEKSGILNAPTGSGKTYSLWIPALLEYMQENPGTWQTPQKNGLRIIWVTPLRALAKDIQKAMSTLCEEIGLPWTVSIRNGDTSPKERQAQKKKMPECLITTPESLHLLFAQKNNHQLFKGLKTIIIDEWHELMANKRGVQIQLALSYLRHIAPSPIKTWGISATIGNMEQAYTTLMGPSEVNPFIIKADIDKEIIVESILPDEVEKYPWSGHLGVKLIDKIIPIIEESKTTLLFTNTRSQTEIWYQKLMDKYPEMAGLVAMHHGSLDNEVRSWVEQALHEGKLKLVICTSSLDLGVDFRPVDTVIQVGGPKGVSRFAQRAGRAGHQPGLPSKIFFVPTHSLELIEGSALRKAIAEQRFEVQHPHELSYDVLCQFLVTIAVGEGFYKEKLYTMLKSTHAFRNLTTDAFDWALQFVTQGGKSLGSYEEFSKVEVMEDGLYKVNSRKVAMRHRLSMGTIVSDPMLKVKYMTGGYLGVVEESFIAKLNKGDVFFFAGKSLEYVQLKEMSVLVRRSKKKTNIIPRWMGGRLPLSSQMSEMLREELENAVSDRKKSIEVQTIQPILELQQELSLVPDRKTLLIEKSISKEGSHVFLYPFEGRFVHEVLGALVAYRISVSYPISFSIAMNDYGFELLSDSDIPIEDALAEDLFSTQNLMEDIFASINESEMAKRKFRDIASIAGLIFQGYPGKPITNRHVQATSGIIFGVFDEYDPDNLLLQQAKDEALSMQMEKDRLLKAIDRINQQEIKLIHTRRFTPFAFPIMVDRLRATLTSETLEDRIAKIQAQLIK</sequence>
<dbReference type="Proteomes" id="UP001319104">
    <property type="component" value="Unassembled WGS sequence"/>
</dbReference>
<evidence type="ECO:0000256" key="7">
    <source>
        <dbReference type="ARBA" id="ARBA00023204"/>
    </source>
</evidence>
<evidence type="ECO:0000256" key="5">
    <source>
        <dbReference type="ARBA" id="ARBA00022840"/>
    </source>
</evidence>
<evidence type="ECO:0000256" key="3">
    <source>
        <dbReference type="ARBA" id="ARBA00022801"/>
    </source>
</evidence>
<keyword evidence="13" id="KW-1185">Reference proteome</keyword>
<dbReference type="RefSeq" id="WP_213945299.1">
    <property type="nucleotide sequence ID" value="NZ_JAHCMY010000005.1"/>
</dbReference>
<evidence type="ECO:0000256" key="2">
    <source>
        <dbReference type="ARBA" id="ARBA00022763"/>
    </source>
</evidence>
<dbReference type="InterPro" id="IPR013701">
    <property type="entry name" value="Lhr-like_DEAD/DEAH_assoc"/>
</dbReference>
<comment type="similarity">
    <text evidence="9">Belongs to the Lhr helicase family. Lhr-Core subfamily.</text>
</comment>
<dbReference type="InterPro" id="IPR026362">
    <property type="entry name" value="DEXH_lig_assoc"/>
</dbReference>
<dbReference type="PROSITE" id="PS51194">
    <property type="entry name" value="HELICASE_CTER"/>
    <property type="match status" value="1"/>
</dbReference>
<evidence type="ECO:0000256" key="8">
    <source>
        <dbReference type="ARBA" id="ARBA00023235"/>
    </source>
</evidence>
<keyword evidence="12" id="KW-0436">Ligase</keyword>
<dbReference type="InterPro" id="IPR045628">
    <property type="entry name" value="Lhr_WH_dom"/>
</dbReference>
<proteinExistence type="inferred from homology"/>
<dbReference type="Pfam" id="PF08494">
    <property type="entry name" value="DEAD_assoc"/>
    <property type="match status" value="1"/>
</dbReference>
<dbReference type="GO" id="GO:0016874">
    <property type="term" value="F:ligase activity"/>
    <property type="evidence" value="ECO:0007669"/>
    <property type="project" value="UniProtKB-KW"/>
</dbReference>
<evidence type="ECO:0000256" key="6">
    <source>
        <dbReference type="ARBA" id="ARBA00023125"/>
    </source>
</evidence>
<dbReference type="SMART" id="SM00490">
    <property type="entry name" value="HELICc"/>
    <property type="match status" value="1"/>
</dbReference>
<dbReference type="PROSITE" id="PS51192">
    <property type="entry name" value="HELICASE_ATP_BIND_1"/>
    <property type="match status" value="1"/>
</dbReference>
<evidence type="ECO:0000256" key="1">
    <source>
        <dbReference type="ARBA" id="ARBA00022741"/>
    </source>
</evidence>
<dbReference type="InterPro" id="IPR052511">
    <property type="entry name" value="ATP-dep_Helicase"/>
</dbReference>
<dbReference type="InterPro" id="IPR011545">
    <property type="entry name" value="DEAD/DEAH_box_helicase_dom"/>
</dbReference>
<dbReference type="GO" id="GO:0005524">
    <property type="term" value="F:ATP binding"/>
    <property type="evidence" value="ECO:0007669"/>
    <property type="project" value="UniProtKB-KW"/>
</dbReference>
<dbReference type="AlphaFoldDB" id="A0AAP2CGV4"/>
<dbReference type="SMART" id="SM00487">
    <property type="entry name" value="DEXDc"/>
    <property type="match status" value="1"/>
</dbReference>
<evidence type="ECO:0000259" key="11">
    <source>
        <dbReference type="PROSITE" id="PS51194"/>
    </source>
</evidence>
<dbReference type="EMBL" id="JAHCMY010000005">
    <property type="protein sequence ID" value="MBS9524433.1"/>
    <property type="molecule type" value="Genomic_DNA"/>
</dbReference>
<keyword evidence="3" id="KW-0378">Hydrolase</keyword>
<dbReference type="SUPFAM" id="SSF52540">
    <property type="entry name" value="P-loop containing nucleoside triphosphate hydrolases"/>
    <property type="match status" value="1"/>
</dbReference>
<dbReference type="GO" id="GO:0006281">
    <property type="term" value="P:DNA repair"/>
    <property type="evidence" value="ECO:0007669"/>
    <property type="project" value="UniProtKB-KW"/>
</dbReference>
<reference evidence="12 13" key="1">
    <citation type="submission" date="2021-05" db="EMBL/GenBank/DDBJ databases">
        <authorList>
            <person name="Zhang Z.D."/>
            <person name="Osman G."/>
        </authorList>
    </citation>
    <scope>NUCLEOTIDE SEQUENCE [LARGE SCALE GENOMIC DNA]</scope>
    <source>
        <strain evidence="12 13">KCTC 32217</strain>
    </source>
</reference>
<dbReference type="InterPro" id="IPR014001">
    <property type="entry name" value="Helicase_ATP-bd"/>
</dbReference>
<dbReference type="InterPro" id="IPR017170">
    <property type="entry name" value="Lhr-like"/>
</dbReference>
<keyword evidence="1" id="KW-0547">Nucleotide-binding</keyword>
<feature type="domain" description="Helicase C-terminal" evidence="11">
    <location>
        <begin position="249"/>
        <end position="398"/>
    </location>
</feature>
<dbReference type="InterPro" id="IPR027417">
    <property type="entry name" value="P-loop_NTPase"/>
</dbReference>
<dbReference type="Gene3D" id="3.40.50.300">
    <property type="entry name" value="P-loop containing nucleotide triphosphate hydrolases"/>
    <property type="match status" value="2"/>
</dbReference>
<dbReference type="InterPro" id="IPR001650">
    <property type="entry name" value="Helicase_C-like"/>
</dbReference>
<evidence type="ECO:0000313" key="12">
    <source>
        <dbReference type="EMBL" id="MBS9524433.1"/>
    </source>
</evidence>
<protein>
    <submittedName>
        <fullName evidence="12">Ligase-associated DNA damage response DEXH box helicase</fullName>
    </submittedName>
</protein>
<evidence type="ECO:0000259" key="10">
    <source>
        <dbReference type="PROSITE" id="PS51192"/>
    </source>
</evidence>
<dbReference type="CDD" id="cd18796">
    <property type="entry name" value="SF2_C_LHR"/>
    <property type="match status" value="1"/>
</dbReference>
<dbReference type="NCBIfam" id="TIGR04121">
    <property type="entry name" value="DEXH_lig_assoc"/>
    <property type="match status" value="1"/>
</dbReference>
<feature type="domain" description="Helicase ATP-binding" evidence="10">
    <location>
        <begin position="28"/>
        <end position="215"/>
    </location>
</feature>
<keyword evidence="4" id="KW-0347">Helicase</keyword>
<keyword evidence="5" id="KW-0067">ATP-binding</keyword>
<accession>A0AAP2CGV4</accession>
<dbReference type="GO" id="GO:0003677">
    <property type="term" value="F:DNA binding"/>
    <property type="evidence" value="ECO:0007669"/>
    <property type="project" value="UniProtKB-KW"/>
</dbReference>
<dbReference type="PIRSF" id="PIRSF037307">
    <property type="entry name" value="Lhr-like_helic_prd"/>
    <property type="match status" value="1"/>
</dbReference>
<organism evidence="12 13">
    <name type="scientific">Litoribacter ruber</name>
    <dbReference type="NCBI Taxonomy" id="702568"/>
    <lineage>
        <taxon>Bacteria</taxon>
        <taxon>Pseudomonadati</taxon>
        <taxon>Bacteroidota</taxon>
        <taxon>Cytophagia</taxon>
        <taxon>Cytophagales</taxon>
        <taxon>Cyclobacteriaceae</taxon>
        <taxon>Litoribacter</taxon>
    </lineage>
</organism>
<evidence type="ECO:0000256" key="9">
    <source>
        <dbReference type="ARBA" id="ARBA00093467"/>
    </source>
</evidence>
<evidence type="ECO:0000313" key="13">
    <source>
        <dbReference type="Proteomes" id="UP001319104"/>
    </source>
</evidence>
<evidence type="ECO:0000256" key="4">
    <source>
        <dbReference type="ARBA" id="ARBA00022806"/>
    </source>
</evidence>
<keyword evidence="2" id="KW-0227">DNA damage</keyword>
<dbReference type="GO" id="GO:0016887">
    <property type="term" value="F:ATP hydrolysis activity"/>
    <property type="evidence" value="ECO:0007669"/>
    <property type="project" value="TreeGrafter"/>
</dbReference>
<dbReference type="Pfam" id="PF00271">
    <property type="entry name" value="Helicase_C"/>
    <property type="match status" value="1"/>
</dbReference>
<dbReference type="GO" id="GO:0004386">
    <property type="term" value="F:helicase activity"/>
    <property type="evidence" value="ECO:0007669"/>
    <property type="project" value="UniProtKB-KW"/>
</dbReference>
<dbReference type="PANTHER" id="PTHR47962">
    <property type="entry name" value="ATP-DEPENDENT HELICASE LHR-RELATED-RELATED"/>
    <property type="match status" value="1"/>
</dbReference>
<name>A0AAP2CGV4_9BACT</name>
<keyword evidence="7" id="KW-0234">DNA repair</keyword>
<dbReference type="Pfam" id="PF00270">
    <property type="entry name" value="DEAD"/>
    <property type="match status" value="1"/>
</dbReference>
<keyword evidence="8" id="KW-0413">Isomerase</keyword>
<dbReference type="PANTHER" id="PTHR47962:SF3">
    <property type="entry name" value="LARGE ATP-DEPENDENT HELICASE-RELATED PROTEIN"/>
    <property type="match status" value="1"/>
</dbReference>
<dbReference type="Pfam" id="PF19306">
    <property type="entry name" value="WHD_Lhr"/>
    <property type="match status" value="1"/>
</dbReference>
<dbReference type="CDD" id="cd17922">
    <property type="entry name" value="DEXHc_LHR-like"/>
    <property type="match status" value="1"/>
</dbReference>